<feature type="signal peptide" evidence="2">
    <location>
        <begin position="1"/>
        <end position="27"/>
    </location>
</feature>
<dbReference type="Gramene" id="GBG64428">
    <property type="protein sequence ID" value="GBG64428"/>
    <property type="gene ID" value="CBR_g44313"/>
</dbReference>
<dbReference type="STRING" id="69332.A0A388K310"/>
<organism evidence="3 4">
    <name type="scientific">Chara braunii</name>
    <name type="common">Braun's stonewort</name>
    <dbReference type="NCBI Taxonomy" id="69332"/>
    <lineage>
        <taxon>Eukaryota</taxon>
        <taxon>Viridiplantae</taxon>
        <taxon>Streptophyta</taxon>
        <taxon>Charophyceae</taxon>
        <taxon>Charales</taxon>
        <taxon>Characeae</taxon>
        <taxon>Chara</taxon>
    </lineage>
</organism>
<keyword evidence="2" id="KW-0732">Signal</keyword>
<feature type="region of interest" description="Disordered" evidence="1">
    <location>
        <begin position="170"/>
        <end position="213"/>
    </location>
</feature>
<comment type="caution">
    <text evidence="3">The sequence shown here is derived from an EMBL/GenBank/DDBJ whole genome shotgun (WGS) entry which is preliminary data.</text>
</comment>
<dbReference type="EMBL" id="BFEA01000050">
    <property type="protein sequence ID" value="GBG64428.1"/>
    <property type="molecule type" value="Genomic_DNA"/>
</dbReference>
<gene>
    <name evidence="3" type="ORF">CBR_g44313</name>
</gene>
<dbReference type="Proteomes" id="UP000265515">
    <property type="component" value="Unassembled WGS sequence"/>
</dbReference>
<evidence type="ECO:0000313" key="3">
    <source>
        <dbReference type="EMBL" id="GBG64428.1"/>
    </source>
</evidence>
<name>A0A388K310_CHABU</name>
<dbReference type="PANTHER" id="PTHR35455">
    <property type="entry name" value="UNNAMED PRODUCT"/>
    <property type="match status" value="1"/>
</dbReference>
<dbReference type="AlphaFoldDB" id="A0A388K310"/>
<keyword evidence="4" id="KW-1185">Reference proteome</keyword>
<accession>A0A388K310</accession>
<reference evidence="3 4" key="1">
    <citation type="journal article" date="2018" name="Cell">
        <title>The Chara Genome: Secondary Complexity and Implications for Plant Terrestrialization.</title>
        <authorList>
            <person name="Nishiyama T."/>
            <person name="Sakayama H."/>
            <person name="Vries J.D."/>
            <person name="Buschmann H."/>
            <person name="Saint-Marcoux D."/>
            <person name="Ullrich K.K."/>
            <person name="Haas F.B."/>
            <person name="Vanderstraeten L."/>
            <person name="Becker D."/>
            <person name="Lang D."/>
            <person name="Vosolsobe S."/>
            <person name="Rombauts S."/>
            <person name="Wilhelmsson P.K.I."/>
            <person name="Janitza P."/>
            <person name="Kern R."/>
            <person name="Heyl A."/>
            <person name="Rumpler F."/>
            <person name="Villalobos L.I.A.C."/>
            <person name="Clay J.M."/>
            <person name="Skokan R."/>
            <person name="Toyoda A."/>
            <person name="Suzuki Y."/>
            <person name="Kagoshima H."/>
            <person name="Schijlen E."/>
            <person name="Tajeshwar N."/>
            <person name="Catarino B."/>
            <person name="Hetherington A.J."/>
            <person name="Saltykova A."/>
            <person name="Bonnot C."/>
            <person name="Breuninger H."/>
            <person name="Symeonidi A."/>
            <person name="Radhakrishnan G.V."/>
            <person name="Van Nieuwerburgh F."/>
            <person name="Deforce D."/>
            <person name="Chang C."/>
            <person name="Karol K.G."/>
            <person name="Hedrich R."/>
            <person name="Ulvskov P."/>
            <person name="Glockner G."/>
            <person name="Delwiche C.F."/>
            <person name="Petrasek J."/>
            <person name="Van de Peer Y."/>
            <person name="Friml J."/>
            <person name="Beilby M."/>
            <person name="Dolan L."/>
            <person name="Kohara Y."/>
            <person name="Sugano S."/>
            <person name="Fujiyama A."/>
            <person name="Delaux P.-M."/>
            <person name="Quint M."/>
            <person name="TheiBen G."/>
            <person name="Hagemann M."/>
            <person name="Harholt J."/>
            <person name="Dunand C."/>
            <person name="Zachgo S."/>
            <person name="Langdale J."/>
            <person name="Maumus F."/>
            <person name="Straeten D.V.D."/>
            <person name="Gould S.B."/>
            <person name="Rensing S.A."/>
        </authorList>
    </citation>
    <scope>NUCLEOTIDE SEQUENCE [LARGE SCALE GENOMIC DNA]</scope>
    <source>
        <strain evidence="3 4">S276</strain>
    </source>
</reference>
<feature type="chain" id="PRO_5017242661" evidence="2">
    <location>
        <begin position="28"/>
        <end position="213"/>
    </location>
</feature>
<evidence type="ECO:0000313" key="4">
    <source>
        <dbReference type="Proteomes" id="UP000265515"/>
    </source>
</evidence>
<proteinExistence type="predicted"/>
<dbReference type="InterPro" id="IPR031985">
    <property type="entry name" value="DUF4787"/>
</dbReference>
<protein>
    <submittedName>
        <fullName evidence="3">Uncharacterized protein</fullName>
    </submittedName>
</protein>
<dbReference type="Pfam" id="PF16029">
    <property type="entry name" value="DUF4787"/>
    <property type="match status" value="1"/>
</dbReference>
<evidence type="ECO:0000256" key="1">
    <source>
        <dbReference type="SAM" id="MobiDB-lite"/>
    </source>
</evidence>
<sequence>MVVMAIAMFVAADVGLFPSSGATAAEADDVSVSAIGSAGEGGEEGATEGGGGAATWTKGEAAATWTKGEAVATWTKGEAVATWTKDDARNALTARREKCVQDVALDSTGTCTGSLVDMENCVLKCMAPTCYGEIYGRDPLEEGEIDVRGRRFRRCARGYIRQLRAQDLASAKAQQQQQQQQRKPSSEREEEGEEEDEVEEEGEVEGEVEVIGV</sequence>
<feature type="compositionally biased region" description="Acidic residues" evidence="1">
    <location>
        <begin position="188"/>
        <end position="213"/>
    </location>
</feature>
<dbReference type="PANTHER" id="PTHR35455:SF1">
    <property type="entry name" value="AGAP005842-PA"/>
    <property type="match status" value="1"/>
</dbReference>
<evidence type="ECO:0000256" key="2">
    <source>
        <dbReference type="SAM" id="SignalP"/>
    </source>
</evidence>
<dbReference type="OrthoDB" id="1915375at2759"/>